<gene>
    <name evidence="3" type="ORF">GII36_00820</name>
</gene>
<dbReference type="RefSeq" id="WP_260763707.1">
    <property type="nucleotide sequence ID" value="NZ_CP045921.1"/>
</dbReference>
<protein>
    <submittedName>
        <fullName evidence="3">SDR family oxidoreductase</fullName>
    </submittedName>
</protein>
<dbReference type="Pfam" id="PF13561">
    <property type="entry name" value="adh_short_C2"/>
    <property type="match status" value="1"/>
</dbReference>
<dbReference type="PANTHER" id="PTHR43008:SF4">
    <property type="entry name" value="CHAIN DEHYDROGENASE, PUTATIVE (AFU_ORTHOLOGUE AFUA_4G08710)-RELATED"/>
    <property type="match status" value="1"/>
</dbReference>
<dbReference type="KEGG" id="mama:GII36_00820"/>
<dbReference type="EMBL" id="CP045921">
    <property type="protein sequence ID" value="QHN42402.1"/>
    <property type="molecule type" value="Genomic_DNA"/>
</dbReference>
<dbReference type="Proteomes" id="UP001059824">
    <property type="component" value="Chromosome"/>
</dbReference>
<accession>A0A857MLB2</accession>
<evidence type="ECO:0000256" key="2">
    <source>
        <dbReference type="ARBA" id="ARBA00023002"/>
    </source>
</evidence>
<keyword evidence="4" id="KW-1185">Reference proteome</keyword>
<evidence type="ECO:0000256" key="1">
    <source>
        <dbReference type="ARBA" id="ARBA00006484"/>
    </source>
</evidence>
<reference evidence="3" key="1">
    <citation type="journal article" date="2021" name="Nat. Microbiol.">
        <title>Cocultivation of an ultrasmall environmental parasitic bacterium with lytic ability against bacteria associated with wastewater foams.</title>
        <authorList>
            <person name="Batinovic S."/>
            <person name="Rose J.J.A."/>
            <person name="Ratcliffe J."/>
            <person name="Seviour R.J."/>
            <person name="Petrovski S."/>
        </authorList>
    </citation>
    <scope>NUCLEOTIDE SEQUENCE</scope>
    <source>
        <strain evidence="3">JR1</strain>
    </source>
</reference>
<dbReference type="SUPFAM" id="SSF51735">
    <property type="entry name" value="NAD(P)-binding Rossmann-fold domains"/>
    <property type="match status" value="1"/>
</dbReference>
<sequence>MSFVSKTYNNIADAKLVDKDFMEGKYVLLTGVADPKGLGAQLLNFFCEMRIAGAILIDIDERVANGELVAKCVGMGVKDVFTAQADVTDDASMADLAPAIAGFLAGNKLSYVMAGAGYFAPSTAMYLDMEAFARAMDVTVKGTSYTFQLAESFAADQCIFIGAGSAASDACFVDMTIYNVAKAALEAYINSLKGEYAGTGWEFHCMKFAQVEGTQLSQWFSKLEFARTLLARNKRAARVLNRHASARPAIRSLVQMGRGGMYAELYRQYPKSRVVPLATLPTVARPVIRKLIGSISEDDRVMMRLDAERETGRVSGLLQ</sequence>
<comment type="similarity">
    <text evidence="1">Belongs to the short-chain dehydrogenases/reductases (SDR) family.</text>
</comment>
<organism evidence="3 4">
    <name type="scientific">Candidatus Mycosynbacter amalyticus</name>
    <dbReference type="NCBI Taxonomy" id="2665156"/>
    <lineage>
        <taxon>Bacteria</taxon>
        <taxon>Candidatus Saccharimonadota</taxon>
        <taxon>Candidatus Saccharimonadota incertae sedis</taxon>
        <taxon>Candidatus Mycosynbacter</taxon>
    </lineage>
</organism>
<dbReference type="AlphaFoldDB" id="A0A857MLB2"/>
<proteinExistence type="inferred from homology"/>
<keyword evidence="2" id="KW-0560">Oxidoreductase</keyword>
<evidence type="ECO:0000313" key="4">
    <source>
        <dbReference type="Proteomes" id="UP001059824"/>
    </source>
</evidence>
<dbReference type="PANTHER" id="PTHR43008">
    <property type="entry name" value="BENZIL REDUCTASE"/>
    <property type="match status" value="1"/>
</dbReference>
<dbReference type="Gene3D" id="3.40.50.720">
    <property type="entry name" value="NAD(P)-binding Rossmann-like Domain"/>
    <property type="match status" value="1"/>
</dbReference>
<dbReference type="InterPro" id="IPR036291">
    <property type="entry name" value="NAD(P)-bd_dom_sf"/>
</dbReference>
<name>A0A857MLB2_9BACT</name>
<dbReference type="InterPro" id="IPR002347">
    <property type="entry name" value="SDR_fam"/>
</dbReference>
<evidence type="ECO:0000313" key="3">
    <source>
        <dbReference type="EMBL" id="QHN42402.1"/>
    </source>
</evidence>
<dbReference type="GO" id="GO:0050664">
    <property type="term" value="F:oxidoreductase activity, acting on NAD(P)H, oxygen as acceptor"/>
    <property type="evidence" value="ECO:0007669"/>
    <property type="project" value="TreeGrafter"/>
</dbReference>